<evidence type="ECO:0000256" key="1">
    <source>
        <dbReference type="SAM" id="SignalP"/>
    </source>
</evidence>
<dbReference type="RefSeq" id="WP_179564601.1">
    <property type="nucleotide sequence ID" value="NZ_JACBZY010000001.1"/>
</dbReference>
<name>A0A852Y625_9MICO</name>
<gene>
    <name evidence="2" type="ORF">BJ979_000349</name>
</gene>
<keyword evidence="3" id="KW-1185">Reference proteome</keyword>
<keyword evidence="1" id="KW-0732">Signal</keyword>
<sequence>MRNKKKIAALAIAAALVVGTGTAAFAYWTTTGSGTGSASTGTSGTVTIAQTSTHANLAPGAAAQTISGTVSNPAAASSSVYVTKVTVSISSVTKAANVSGTCDATDYTLSNADMTVGSDIAKGASANFTGATIAFKNKAENQDACKGATVNFSYAAS</sequence>
<reference evidence="2 3" key="1">
    <citation type="submission" date="2020-07" db="EMBL/GenBank/DDBJ databases">
        <title>Sequencing the genomes of 1000 actinobacteria strains.</title>
        <authorList>
            <person name="Klenk H.-P."/>
        </authorList>
    </citation>
    <scope>NUCLEOTIDE SEQUENCE [LARGE SCALE GENOMIC DNA]</scope>
    <source>
        <strain evidence="2 3">DSM 23141</strain>
    </source>
</reference>
<protein>
    <recommendedName>
        <fullName evidence="4">SipW-cognate class signal peptide</fullName>
    </recommendedName>
</protein>
<organism evidence="2 3">
    <name type="scientific">Schumannella luteola</name>
    <dbReference type="NCBI Taxonomy" id="472059"/>
    <lineage>
        <taxon>Bacteria</taxon>
        <taxon>Bacillati</taxon>
        <taxon>Actinomycetota</taxon>
        <taxon>Actinomycetes</taxon>
        <taxon>Micrococcales</taxon>
        <taxon>Microbacteriaceae</taxon>
        <taxon>Schumannella</taxon>
    </lineage>
</organism>
<proteinExistence type="predicted"/>
<feature type="signal peptide" evidence="1">
    <location>
        <begin position="1"/>
        <end position="26"/>
    </location>
</feature>
<feature type="chain" id="PRO_5032374611" description="SipW-cognate class signal peptide" evidence="1">
    <location>
        <begin position="27"/>
        <end position="157"/>
    </location>
</feature>
<dbReference type="Proteomes" id="UP000553888">
    <property type="component" value="Unassembled WGS sequence"/>
</dbReference>
<evidence type="ECO:0000313" key="2">
    <source>
        <dbReference type="EMBL" id="NYG97723.1"/>
    </source>
</evidence>
<evidence type="ECO:0008006" key="4">
    <source>
        <dbReference type="Google" id="ProtNLM"/>
    </source>
</evidence>
<dbReference type="EMBL" id="JACBZY010000001">
    <property type="protein sequence ID" value="NYG97723.1"/>
    <property type="molecule type" value="Genomic_DNA"/>
</dbReference>
<comment type="caution">
    <text evidence="2">The sequence shown here is derived from an EMBL/GenBank/DDBJ whole genome shotgun (WGS) entry which is preliminary data.</text>
</comment>
<evidence type="ECO:0000313" key="3">
    <source>
        <dbReference type="Proteomes" id="UP000553888"/>
    </source>
</evidence>
<dbReference type="AlphaFoldDB" id="A0A852Y625"/>
<accession>A0A852Y625</accession>